<accession>A0A3N7HJE9</accession>
<dbReference type="InterPro" id="IPR051082">
    <property type="entry name" value="Pentapeptide-BTB/POZ_domain"/>
</dbReference>
<dbReference type="SUPFAM" id="SSF141571">
    <property type="entry name" value="Pentapeptide repeat-like"/>
    <property type="match status" value="1"/>
</dbReference>
<dbReference type="InterPro" id="IPR036514">
    <property type="entry name" value="SGNH_hydro_sf"/>
</dbReference>
<evidence type="ECO:0000256" key="1">
    <source>
        <dbReference type="SAM" id="MobiDB-lite"/>
    </source>
</evidence>
<organism evidence="3 4">
    <name type="scientific">Piscinibacter terrae</name>
    <dbReference type="NCBI Taxonomy" id="2496871"/>
    <lineage>
        <taxon>Bacteria</taxon>
        <taxon>Pseudomonadati</taxon>
        <taxon>Pseudomonadota</taxon>
        <taxon>Betaproteobacteria</taxon>
        <taxon>Burkholderiales</taxon>
        <taxon>Sphaerotilaceae</taxon>
        <taxon>Piscinibacter</taxon>
    </lineage>
</organism>
<dbReference type="PANTHER" id="PTHR14136:SF17">
    <property type="entry name" value="BTB_POZ DOMAIN-CONTAINING PROTEIN KCTD9"/>
    <property type="match status" value="1"/>
</dbReference>
<dbReference type="EMBL" id="QUSW01000008">
    <property type="protein sequence ID" value="RQP22190.1"/>
    <property type="molecule type" value="Genomic_DNA"/>
</dbReference>
<name>A0A3N7HJE9_9BURK</name>
<dbReference type="InterPro" id="IPR001646">
    <property type="entry name" value="5peptide_repeat"/>
</dbReference>
<dbReference type="RefSeq" id="WP_124543036.1">
    <property type="nucleotide sequence ID" value="NZ_QUSW01000008.1"/>
</dbReference>
<sequence>MLTELVRRLRVAGLGVSIEELEDILWLAERLPVPAEEAAPADPGSGDTSGDDVPPIESPLAEGQDDAARLDRQGKTAGAAGDEGASIYSAKMSGTVSASVLRVPGVASTEHPEDLRRALQPFARRVPSRWRSTLDEEETATQAADTGVWCPVYKPVRERWFDLSVVIESSSSMALWDDTLDEFMRLLRNQGGFRSVTRYWLDGATDGQVLADDRSTPVPMSRWARNDQPHIMLFVSDATSARWRSGHVHAFLCEASGAAAVSLLQPLPRRSWRHTAVGEPEVSLFAEKAGDANAHMKALLPWWLDEGDARQCLRVPVIGMDTTTIRQWAGTMTARGGAAVPGVLLAPLQPAVQAKAPVDVTAAERVARYRAMVSRDAYELAVFLSVPDPLTIPVMRLVQRTMLPATGTAELAEFFVGGLIRRMDDGTAGEGCYRFIDGVREELTKSLRYSEEGEIQFQLRSVGKFLVEEGSDDHAFEAFFPSPTGRHRITQWSMPFAEVSRRALAGQLPADESLQMQAVQEEPDREARPNVLLEIRYLDGDGSLFYLKNEGRAGDGGAGWGMKVSMELIQSVARRAMGDPEQLQYHSDRLVPLELAEELAEVSGTLVLLVESQLQSVPWELLLWTRRGRRRELVALTKPLVRATRSMSPLLFVGQRPLMLVIGDPAGTQPDLPAAQDEATEVAGLLHLFSRTHEIRTDLRSSLGDPRSLLRREPFRLLFLSGHGVRRVGPSGDAQVGLQFGQADLLTVDDILVHQQPPEMVVLAGNYLADMATQLLHRGVSIVLAPVDAVDDRNDQPKHFIEGMVKGLGAAQAMLEARKVCFERRAGDSDIRWGQYALFGNPDYRLASVDQHSDSEISAVEESASSEGKPLKAVNDSGKVFDERVRLLFEACMPVPNRGTSSGVHTAVWFGSDLALTCATRSPEGGFYWREEDSARLAVQVFAPWASIRALRDASGPRRLFADDETEAIANREWHGSQTQILALIDDGHHSGRHMHLAEAPVAVGVDAEVLFFVGSTGMRCTVKIVSGPGEGRLHLRASPDEELWPLPPEAHGAPVVVGDQCVGMILDVGDAEMAVAFGASTIRAAIRSMWRSRLQFALGDHQLWLESDGHRGKRVSFPEADFSGFSLENVDLRRANLPGARFTRSLLFAARFDRGNLPHAQLDGAILDRASFASTNLAEANLQNSQMNGTDFSSANMSSADVSGAFLPDGVKPARLAFVSANLASANLQNARVSGSDFSRANMSGADLRGALVDGCQWSNTNLSDAKFDRAHASDESLRRALGISLERFIDKFVGSDVPWSKGEKGAEVFPMRVLSIDDVRSGQDDLLESAVHRFIAAGDSWFRDTVYQPPDSLLHSMAFTAPCAAVVCDLPGATVSLAGQGHGFELADARRLVANQRWTGLLLSLGGDHLFEMARTPAVTTDGSPVPPDHRLLLTESEWRTDRPGGDAFISPDGFVVAENHLMSLFDHVVALRDSSGLRGLPIFLHGYATPVPRPSPASDGNGPWLQPTFAAYGIPIEHHAAVAQALVARLRALLARIASDTSRYPNVHYFDPAGVKLRPAGANQPGVSGDWATELHPSQAGYAKLARAWSDWIGDALKRSSSTAA</sequence>
<evidence type="ECO:0000313" key="4">
    <source>
        <dbReference type="Proteomes" id="UP000267464"/>
    </source>
</evidence>
<dbReference type="Gene3D" id="3.40.50.1110">
    <property type="entry name" value="SGNH hydrolase"/>
    <property type="match status" value="1"/>
</dbReference>
<comment type="caution">
    <text evidence="3">The sequence shown here is derived from an EMBL/GenBank/DDBJ whole genome shotgun (WGS) entry which is preliminary data.</text>
</comment>
<dbReference type="Pfam" id="PF12770">
    <property type="entry name" value="CHAT"/>
    <property type="match status" value="1"/>
</dbReference>
<protein>
    <submittedName>
        <fullName evidence="3">CHAT domain-containing protein</fullName>
    </submittedName>
</protein>
<dbReference type="InterPro" id="IPR047738">
    <property type="entry name" value="SAV_2336-like_N"/>
</dbReference>
<dbReference type="Gene3D" id="2.160.20.80">
    <property type="entry name" value="E3 ubiquitin-protein ligase SopA"/>
    <property type="match status" value="2"/>
</dbReference>
<dbReference type="Proteomes" id="UP000267464">
    <property type="component" value="Unassembled WGS sequence"/>
</dbReference>
<dbReference type="PANTHER" id="PTHR14136">
    <property type="entry name" value="BTB_POZ DOMAIN-CONTAINING PROTEIN KCTD9"/>
    <property type="match status" value="1"/>
</dbReference>
<dbReference type="Pfam" id="PF00805">
    <property type="entry name" value="Pentapeptide"/>
    <property type="match status" value="3"/>
</dbReference>
<dbReference type="NCBIfam" id="NF041121">
    <property type="entry name" value="SAV_2336_NTERM"/>
    <property type="match status" value="1"/>
</dbReference>
<gene>
    <name evidence="3" type="ORF">DZC73_24640</name>
</gene>
<reference evidence="3 4" key="1">
    <citation type="submission" date="2018-08" db="EMBL/GenBank/DDBJ databases">
        <authorList>
            <person name="Khan S.A."/>
            <person name="Jeon C.O."/>
            <person name="Chun B.H."/>
            <person name="Jeong S.E."/>
        </authorList>
    </citation>
    <scope>NUCLEOTIDE SEQUENCE [LARGE SCALE GENOMIC DNA]</scope>
    <source>
        <strain evidence="3 4">S-16</strain>
    </source>
</reference>
<keyword evidence="4" id="KW-1185">Reference proteome</keyword>
<reference evidence="3 4" key="2">
    <citation type="submission" date="2018-12" db="EMBL/GenBank/DDBJ databases">
        <title>Rhizobacter gummiphilus sp. nov., a rubber-degrading bacterium isolated from the soil of a botanical garden in Japan.</title>
        <authorList>
            <person name="Shunsuke S.S."/>
        </authorList>
    </citation>
    <scope>NUCLEOTIDE SEQUENCE [LARGE SCALE GENOMIC DNA]</scope>
    <source>
        <strain evidence="3 4">S-16</strain>
    </source>
</reference>
<dbReference type="InterPro" id="IPR024983">
    <property type="entry name" value="CHAT_dom"/>
</dbReference>
<feature type="domain" description="CHAT" evidence="2">
    <location>
        <begin position="595"/>
        <end position="841"/>
    </location>
</feature>
<dbReference type="GO" id="GO:0016788">
    <property type="term" value="F:hydrolase activity, acting on ester bonds"/>
    <property type="evidence" value="ECO:0007669"/>
    <property type="project" value="UniProtKB-ARBA"/>
</dbReference>
<proteinExistence type="predicted"/>
<evidence type="ECO:0000313" key="3">
    <source>
        <dbReference type="EMBL" id="RQP22190.1"/>
    </source>
</evidence>
<feature type="region of interest" description="Disordered" evidence="1">
    <location>
        <begin position="36"/>
        <end position="67"/>
    </location>
</feature>
<dbReference type="OrthoDB" id="6194308at2"/>
<evidence type="ECO:0000259" key="2">
    <source>
        <dbReference type="Pfam" id="PF12770"/>
    </source>
</evidence>